<dbReference type="PANTHER" id="PTHR33050:SF7">
    <property type="entry name" value="RIBONUCLEASE H"/>
    <property type="match status" value="1"/>
</dbReference>
<accession>A0AAV2SFT5</accession>
<dbReference type="CDD" id="cd09275">
    <property type="entry name" value="RNase_HI_RT_DIRS1"/>
    <property type="match status" value="1"/>
</dbReference>
<evidence type="ECO:0000313" key="3">
    <source>
        <dbReference type="Proteomes" id="UP001497623"/>
    </source>
</evidence>
<sequence length="272" mass="30423">KKSSLVPLQKMEFLGVMLDLRNHTLSVPQDKITKVMSRCQGYLQQEVTTRRELESLVGYLNFVASYIPLGRLNLLHLIRWTNHHTSTDQRYRQIQFDVIFKVSQTPWTRSEFLSRPVPMHVPSPSLDVMTDASLHGWSGILLPHREVGIWGKDVVDFSMNWKELKAIHLSILRFGGLLRGRTVRILSDNSTALSCLRKQGSLSSETLVLDQDNPGALPGSAHSADPGASPGRLERVSGSGIQRGSDLHSGPWTRRPSARSAIGSVARRWTSL</sequence>
<keyword evidence="3" id="KW-1185">Reference proteome</keyword>
<evidence type="ECO:0000313" key="2">
    <source>
        <dbReference type="EMBL" id="CAL4184139.1"/>
    </source>
</evidence>
<feature type="region of interest" description="Disordered" evidence="1">
    <location>
        <begin position="210"/>
        <end position="257"/>
    </location>
</feature>
<dbReference type="EMBL" id="CAXKWB010061271">
    <property type="protein sequence ID" value="CAL4184139.1"/>
    <property type="molecule type" value="Genomic_DNA"/>
</dbReference>
<organism evidence="2 3">
    <name type="scientific">Meganyctiphanes norvegica</name>
    <name type="common">Northern krill</name>
    <name type="synonym">Thysanopoda norvegica</name>
    <dbReference type="NCBI Taxonomy" id="48144"/>
    <lineage>
        <taxon>Eukaryota</taxon>
        <taxon>Metazoa</taxon>
        <taxon>Ecdysozoa</taxon>
        <taxon>Arthropoda</taxon>
        <taxon>Crustacea</taxon>
        <taxon>Multicrustacea</taxon>
        <taxon>Malacostraca</taxon>
        <taxon>Eumalacostraca</taxon>
        <taxon>Eucarida</taxon>
        <taxon>Euphausiacea</taxon>
        <taxon>Euphausiidae</taxon>
        <taxon>Meganyctiphanes</taxon>
    </lineage>
</organism>
<proteinExistence type="predicted"/>
<dbReference type="Proteomes" id="UP001497623">
    <property type="component" value="Unassembled WGS sequence"/>
</dbReference>
<dbReference type="InterPro" id="IPR043502">
    <property type="entry name" value="DNA/RNA_pol_sf"/>
</dbReference>
<evidence type="ECO:0000256" key="1">
    <source>
        <dbReference type="SAM" id="MobiDB-lite"/>
    </source>
</evidence>
<dbReference type="AlphaFoldDB" id="A0AAV2SFT5"/>
<gene>
    <name evidence="2" type="ORF">MNOR_LOCUS35771</name>
</gene>
<dbReference type="SUPFAM" id="SSF56672">
    <property type="entry name" value="DNA/RNA polymerases"/>
    <property type="match status" value="1"/>
</dbReference>
<reference evidence="2 3" key="1">
    <citation type="submission" date="2024-05" db="EMBL/GenBank/DDBJ databases">
        <authorList>
            <person name="Wallberg A."/>
        </authorList>
    </citation>
    <scope>NUCLEOTIDE SEQUENCE [LARGE SCALE GENOMIC DNA]</scope>
</reference>
<protein>
    <submittedName>
        <fullName evidence="2">Uncharacterized protein</fullName>
    </submittedName>
</protein>
<feature type="non-terminal residue" evidence="2">
    <location>
        <position position="1"/>
    </location>
</feature>
<dbReference type="PANTHER" id="PTHR33050">
    <property type="entry name" value="REVERSE TRANSCRIPTASE DOMAIN-CONTAINING PROTEIN"/>
    <property type="match status" value="1"/>
</dbReference>
<comment type="caution">
    <text evidence="2">The sequence shown here is derived from an EMBL/GenBank/DDBJ whole genome shotgun (WGS) entry which is preliminary data.</text>
</comment>
<name>A0AAV2SFT5_MEGNR</name>
<dbReference type="InterPro" id="IPR052055">
    <property type="entry name" value="Hepadnavirus_pol/RT"/>
</dbReference>
<dbReference type="GO" id="GO:0071897">
    <property type="term" value="P:DNA biosynthetic process"/>
    <property type="evidence" value="ECO:0007669"/>
    <property type="project" value="UniProtKB-ARBA"/>
</dbReference>